<keyword evidence="8" id="KW-0521">NADP</keyword>
<dbReference type="InterPro" id="IPR023753">
    <property type="entry name" value="FAD/NAD-binding_dom"/>
</dbReference>
<dbReference type="OrthoDB" id="9806179at2"/>
<dbReference type="InterPro" id="IPR005982">
    <property type="entry name" value="Thioredox_Rdtase"/>
</dbReference>
<evidence type="ECO:0000256" key="8">
    <source>
        <dbReference type="RuleBase" id="RU003881"/>
    </source>
</evidence>
<name>A0A3Q8EUD8_9PROT</name>
<evidence type="ECO:0000256" key="7">
    <source>
        <dbReference type="RuleBase" id="RU003880"/>
    </source>
</evidence>
<proteinExistence type="inferred from homology"/>
<feature type="domain" description="FAD/NAD(P)-binding" evidence="9">
    <location>
        <begin position="8"/>
        <end position="303"/>
    </location>
</feature>
<organism evidence="10 11">
    <name type="scientific">Candidatus Kinetoplastidibacterium kentomonadis</name>
    <dbReference type="NCBI Taxonomy" id="1576550"/>
    <lineage>
        <taxon>Bacteria</taxon>
        <taxon>Pseudomonadati</taxon>
        <taxon>Pseudomonadota</taxon>
        <taxon>Betaproteobacteria</taxon>
        <taxon>Candidatus Kinetoplastidibacterium</taxon>
    </lineage>
</organism>
<evidence type="ECO:0000256" key="5">
    <source>
        <dbReference type="ARBA" id="ARBA00023157"/>
    </source>
</evidence>
<evidence type="ECO:0000256" key="6">
    <source>
        <dbReference type="ARBA" id="ARBA00023284"/>
    </source>
</evidence>
<keyword evidence="11" id="KW-1185">Reference proteome</keyword>
<dbReference type="PROSITE" id="PS00573">
    <property type="entry name" value="PYRIDINE_REDOX_2"/>
    <property type="match status" value="1"/>
</dbReference>
<keyword evidence="5" id="KW-1015">Disulfide bond</keyword>
<comment type="similarity">
    <text evidence="1 7">Belongs to the class-II pyridine nucleotide-disulfide oxidoreductase family.</text>
</comment>
<reference evidence="10 11" key="1">
    <citation type="journal article" date="2018" name="Parasitology">
        <title>The reduced genome of Candidatus Kinetoplastibacterium sorsogonicusi, the endosymbiont of Kentomonas sorsogonicus (Trypanosomatidae): loss of the haem-synthesis pathway.</title>
        <authorList>
            <person name="Silva F.M."/>
            <person name="Kostygov A.Y."/>
            <person name="Spodareva V.V."/>
            <person name="Butenko A."/>
            <person name="Tossou R."/>
            <person name="Lukes J."/>
            <person name="Yurchenko V."/>
            <person name="Alves J.M.P."/>
        </authorList>
    </citation>
    <scope>NUCLEOTIDE SEQUENCE [LARGE SCALE GENOMIC DNA]</scope>
    <source>
        <strain evidence="10 11">MF-08</strain>
    </source>
</reference>
<gene>
    <name evidence="10" type="primary">trxB</name>
    <name evidence="10" type="ORF">CKSOR_00501</name>
</gene>
<evidence type="ECO:0000256" key="1">
    <source>
        <dbReference type="ARBA" id="ARBA00009333"/>
    </source>
</evidence>
<keyword evidence="6 7" id="KW-0676">Redox-active center</keyword>
<evidence type="ECO:0000313" key="10">
    <source>
        <dbReference type="EMBL" id="AWD32609.1"/>
    </source>
</evidence>
<dbReference type="EC" id="1.8.1.9" evidence="7"/>
<dbReference type="InterPro" id="IPR036188">
    <property type="entry name" value="FAD/NAD-bd_sf"/>
</dbReference>
<dbReference type="PANTHER" id="PTHR48105">
    <property type="entry name" value="THIOREDOXIN REDUCTASE 1-RELATED-RELATED"/>
    <property type="match status" value="1"/>
</dbReference>
<protein>
    <recommendedName>
        <fullName evidence="7">Thioredoxin reductase</fullName>
        <ecNumber evidence="7">1.8.1.9</ecNumber>
    </recommendedName>
</protein>
<comment type="cofactor">
    <cofactor evidence="8">
        <name>FAD</name>
        <dbReference type="ChEBI" id="CHEBI:57692"/>
    </cofactor>
    <text evidence="8">Binds 1 FAD per subunit.</text>
</comment>
<evidence type="ECO:0000256" key="4">
    <source>
        <dbReference type="ARBA" id="ARBA00023002"/>
    </source>
</evidence>
<keyword evidence="2 7" id="KW-0285">Flavoprotein</keyword>
<sequence length="319" mass="35040">MNINKHSRLIILGSGPAGYTASIYAARANLNPILITGLIQGGQLTTTNEVDNWPSAYNGILGPDLMNNFLKHSKRFGTEILNDNITDVDLNSKPFQLIGEYNNKYTCEALIISTGASFKKLGLKSEEKFFGKGISNCATCDGFFYKGKDVTVVGGGNTAIEEAIYLSNICKSVTLIHRHDKFKAEPIILEKFFKKVSSGIIKIKLFCTINDIHGNDSNISSLDIFNAQLNQLETIKTDALFIAIGHQPNTSIFKNKIEMSENYLLTKKFNDEFATMTSINGVFAAGDVQDSIYRQAITSAASGCMAAIDAIKWLEYEGK</sequence>
<comment type="subunit">
    <text evidence="7">Homodimer.</text>
</comment>
<evidence type="ECO:0000259" key="9">
    <source>
        <dbReference type="Pfam" id="PF07992"/>
    </source>
</evidence>
<dbReference type="GO" id="GO:0019430">
    <property type="term" value="P:removal of superoxide radicals"/>
    <property type="evidence" value="ECO:0007669"/>
    <property type="project" value="UniProtKB-UniRule"/>
</dbReference>
<dbReference type="PRINTS" id="PR00469">
    <property type="entry name" value="PNDRDTASEII"/>
</dbReference>
<keyword evidence="3 7" id="KW-0274">FAD</keyword>
<evidence type="ECO:0000256" key="3">
    <source>
        <dbReference type="ARBA" id="ARBA00022827"/>
    </source>
</evidence>
<dbReference type="GO" id="GO:0005737">
    <property type="term" value="C:cytoplasm"/>
    <property type="evidence" value="ECO:0007669"/>
    <property type="project" value="InterPro"/>
</dbReference>
<accession>A0A3Q8EUD8</accession>
<dbReference type="Pfam" id="PF07992">
    <property type="entry name" value="Pyr_redox_2"/>
    <property type="match status" value="1"/>
</dbReference>
<dbReference type="AlphaFoldDB" id="A0A3Q8EUD8"/>
<dbReference type="GO" id="GO:0004791">
    <property type="term" value="F:thioredoxin-disulfide reductase (NADPH) activity"/>
    <property type="evidence" value="ECO:0007669"/>
    <property type="project" value="UniProtKB-UniRule"/>
</dbReference>
<evidence type="ECO:0000313" key="11">
    <source>
        <dbReference type="Proteomes" id="UP000266796"/>
    </source>
</evidence>
<dbReference type="KEGG" id="kso:CKSOR_00501"/>
<dbReference type="NCBIfam" id="TIGR01292">
    <property type="entry name" value="TRX_reduct"/>
    <property type="match status" value="1"/>
</dbReference>
<dbReference type="EMBL" id="CP025628">
    <property type="protein sequence ID" value="AWD32609.1"/>
    <property type="molecule type" value="Genomic_DNA"/>
</dbReference>
<evidence type="ECO:0000256" key="2">
    <source>
        <dbReference type="ARBA" id="ARBA00022630"/>
    </source>
</evidence>
<dbReference type="RefSeq" id="WP_108674013.1">
    <property type="nucleotide sequence ID" value="NZ_CP025628.1"/>
</dbReference>
<comment type="catalytic activity">
    <reaction evidence="7">
        <text>[thioredoxin]-dithiol + NADP(+) = [thioredoxin]-disulfide + NADPH + H(+)</text>
        <dbReference type="Rhea" id="RHEA:20345"/>
        <dbReference type="Rhea" id="RHEA-COMP:10698"/>
        <dbReference type="Rhea" id="RHEA-COMP:10700"/>
        <dbReference type="ChEBI" id="CHEBI:15378"/>
        <dbReference type="ChEBI" id="CHEBI:29950"/>
        <dbReference type="ChEBI" id="CHEBI:50058"/>
        <dbReference type="ChEBI" id="CHEBI:57783"/>
        <dbReference type="ChEBI" id="CHEBI:58349"/>
        <dbReference type="EC" id="1.8.1.9"/>
    </reaction>
</comment>
<dbReference type="SUPFAM" id="SSF51905">
    <property type="entry name" value="FAD/NAD(P)-binding domain"/>
    <property type="match status" value="1"/>
</dbReference>
<dbReference type="PRINTS" id="PR00368">
    <property type="entry name" value="FADPNR"/>
</dbReference>
<dbReference type="Gene3D" id="3.50.50.60">
    <property type="entry name" value="FAD/NAD(P)-binding domain"/>
    <property type="match status" value="2"/>
</dbReference>
<keyword evidence="4 7" id="KW-0560">Oxidoreductase</keyword>
<dbReference type="InterPro" id="IPR050097">
    <property type="entry name" value="Ferredoxin-NADP_redctase_2"/>
</dbReference>
<dbReference type="InterPro" id="IPR008255">
    <property type="entry name" value="Pyr_nucl-diS_OxRdtase_2_AS"/>
</dbReference>
<dbReference type="Proteomes" id="UP000266796">
    <property type="component" value="Chromosome"/>
</dbReference>